<accession>A0A3B3VPS9</accession>
<dbReference type="Gene3D" id="2.60.40.690">
    <property type="entry name" value="Alpha-macroglobulin, receptor-binding domain"/>
    <property type="match status" value="1"/>
</dbReference>
<comment type="subcellular location">
    <subcellularLocation>
        <location evidence="1">Secreted</location>
    </subcellularLocation>
</comment>
<dbReference type="InterPro" id="IPR008993">
    <property type="entry name" value="TIMP-like_OB-fold"/>
</dbReference>
<proteinExistence type="predicted"/>
<dbReference type="Pfam" id="PF01759">
    <property type="entry name" value="NTR"/>
    <property type="match status" value="1"/>
</dbReference>
<dbReference type="Gene3D" id="2.60.120.1540">
    <property type="match status" value="1"/>
</dbReference>
<dbReference type="InterPro" id="IPR036595">
    <property type="entry name" value="A-macroglobulin_rcpt-bd_sf"/>
</dbReference>
<dbReference type="Gene3D" id="1.50.10.20">
    <property type="match status" value="1"/>
</dbReference>
<dbReference type="PANTHER" id="PTHR11412">
    <property type="entry name" value="MACROGLOBULIN / COMPLEMENT"/>
    <property type="match status" value="1"/>
</dbReference>
<sequence>MITMTLPVIATLYLDKTNQWEAVGFQKRTEALEHIKIGYKKEFAYRNNDGGFALFPYFSSGTWLTAYVAKVFAIAHGLVEVDKNVICGAIQFLILKSKNSAGMFKEDGYMYHFEMIGDVAGRDSHASMKAFCLIAMQESRSICSDIQVDLNDVIYQSVTYLEQHLPQLTNPYAVAITSYALANENKLNKDILYQYAAPGNKSHWNSSTTHENTLEATAYALLALVNNRVKAKPIVRWLSQQQKSEGGYGSTQATIMVYQAVAEYWANAEEPKYDLNVDITLPGRSNLLKYNFFQGSQYATKSNKVGICSYFQVYVCVSQCWGEILMVSFYYAMPKEDVNDCTMFNLTVELTAGKLFMLDFLSRERNATMSILDIGLPTGFNFDKEDLDKMSKGPSRLFSKYEIDKILTDKGSLIIYLDRVSNTQPEMISFRIHQEVKVGMLQPAAVSIYEYYDRKPCKKFYRPGRETGELLSLCHGHVCGCAEGNQATCRKILLCFFSLSQKSNINTDGQKSQTQKSEYEQAEGELRTFIGYRHCRAALDLTPGQTYLIMGSSKDIRIDYKNRQYQYAFDENTWIEYWPSAEECQVEKYRPTCLGLEELVDQLQVFGCQMK</sequence>
<dbReference type="InterPro" id="IPR008930">
    <property type="entry name" value="Terpenoid_cyclase/PrenylTrfase"/>
</dbReference>
<evidence type="ECO:0000256" key="1">
    <source>
        <dbReference type="ARBA" id="ARBA00004613"/>
    </source>
</evidence>
<dbReference type="Gene3D" id="2.40.50.120">
    <property type="match status" value="1"/>
</dbReference>
<dbReference type="PANTHER" id="PTHR11412:SF81">
    <property type="entry name" value="COMPLEMENT C3"/>
    <property type="match status" value="1"/>
</dbReference>
<reference evidence="5" key="2">
    <citation type="submission" date="2025-09" db="UniProtKB">
        <authorList>
            <consortium name="Ensembl"/>
        </authorList>
    </citation>
    <scope>IDENTIFICATION</scope>
</reference>
<feature type="domain" description="NTR" evidence="4">
    <location>
        <begin position="479"/>
        <end position="608"/>
    </location>
</feature>
<protein>
    <recommendedName>
        <fullName evidence="4">NTR domain-containing protein</fullName>
    </recommendedName>
</protein>
<dbReference type="Ensembl" id="ENSPLAT00000029328.1">
    <property type="protein sequence ID" value="ENSPLAP00000026839.1"/>
    <property type="gene ID" value="ENSPLAG00000015010.1"/>
</dbReference>
<dbReference type="InterPro" id="IPR050473">
    <property type="entry name" value="A2M/Complement_sys"/>
</dbReference>
<keyword evidence="6" id="KW-1185">Reference proteome</keyword>
<name>A0A3B3VPS9_9TELE</name>
<dbReference type="InterPro" id="IPR001134">
    <property type="entry name" value="Netrin_domain"/>
</dbReference>
<dbReference type="Pfam" id="PF07678">
    <property type="entry name" value="TED_complement"/>
    <property type="match status" value="1"/>
</dbReference>
<dbReference type="InterPro" id="IPR011626">
    <property type="entry name" value="Alpha-macroglobulin_TED"/>
</dbReference>
<reference evidence="5" key="1">
    <citation type="submission" date="2025-08" db="UniProtKB">
        <authorList>
            <consortium name="Ensembl"/>
        </authorList>
    </citation>
    <scope>IDENTIFICATION</scope>
</reference>
<dbReference type="GO" id="GO:0005615">
    <property type="term" value="C:extracellular space"/>
    <property type="evidence" value="ECO:0007669"/>
    <property type="project" value="InterPro"/>
</dbReference>
<dbReference type="SUPFAM" id="SSF48239">
    <property type="entry name" value="Terpenoid cyclases/Protein prenyltransferases"/>
    <property type="match status" value="1"/>
</dbReference>
<evidence type="ECO:0000259" key="4">
    <source>
        <dbReference type="PROSITE" id="PS50189"/>
    </source>
</evidence>
<dbReference type="SMART" id="SM00643">
    <property type="entry name" value="C345C"/>
    <property type="match status" value="1"/>
</dbReference>
<dbReference type="Proteomes" id="UP000261500">
    <property type="component" value="Unplaced"/>
</dbReference>
<dbReference type="Pfam" id="PF07677">
    <property type="entry name" value="A2M_recep"/>
    <property type="match status" value="1"/>
</dbReference>
<dbReference type="STRING" id="48699.ENSPLAP00000026839"/>
<dbReference type="SUPFAM" id="SSF50242">
    <property type="entry name" value="TIMP-like"/>
    <property type="match status" value="1"/>
</dbReference>
<evidence type="ECO:0000313" key="5">
    <source>
        <dbReference type="Ensembl" id="ENSPLAP00000026839.1"/>
    </source>
</evidence>
<dbReference type="SUPFAM" id="SSF49410">
    <property type="entry name" value="Alpha-macroglobulin receptor domain"/>
    <property type="match status" value="1"/>
</dbReference>
<evidence type="ECO:0000256" key="2">
    <source>
        <dbReference type="ARBA" id="ARBA00022525"/>
    </source>
</evidence>
<dbReference type="InterPro" id="IPR018933">
    <property type="entry name" value="Netrin_module_non-TIMP"/>
</dbReference>
<dbReference type="AlphaFoldDB" id="A0A3B3VPS9"/>
<evidence type="ECO:0000256" key="3">
    <source>
        <dbReference type="ARBA" id="ARBA00023157"/>
    </source>
</evidence>
<dbReference type="PROSITE" id="PS50189">
    <property type="entry name" value="NTR"/>
    <property type="match status" value="1"/>
</dbReference>
<evidence type="ECO:0000313" key="6">
    <source>
        <dbReference type="Proteomes" id="UP000261500"/>
    </source>
</evidence>
<keyword evidence="3" id="KW-1015">Disulfide bond</keyword>
<organism evidence="5 6">
    <name type="scientific">Poecilia latipinna</name>
    <name type="common">sailfin molly</name>
    <dbReference type="NCBI Taxonomy" id="48699"/>
    <lineage>
        <taxon>Eukaryota</taxon>
        <taxon>Metazoa</taxon>
        <taxon>Chordata</taxon>
        <taxon>Craniata</taxon>
        <taxon>Vertebrata</taxon>
        <taxon>Euteleostomi</taxon>
        <taxon>Actinopterygii</taxon>
        <taxon>Neopterygii</taxon>
        <taxon>Teleostei</taxon>
        <taxon>Neoteleostei</taxon>
        <taxon>Acanthomorphata</taxon>
        <taxon>Ovalentaria</taxon>
        <taxon>Atherinomorphae</taxon>
        <taxon>Cyprinodontiformes</taxon>
        <taxon>Poeciliidae</taxon>
        <taxon>Poeciliinae</taxon>
        <taxon>Poecilia</taxon>
    </lineage>
</organism>
<keyword evidence="2" id="KW-0964">Secreted</keyword>
<dbReference type="CDD" id="cd02896">
    <property type="entry name" value="complement_C3_C4_C5"/>
    <property type="match status" value="1"/>
</dbReference>
<dbReference type="InterPro" id="IPR009048">
    <property type="entry name" value="A-macroglobulin_rcpt-bd"/>
</dbReference>
<dbReference type="SMART" id="SM01361">
    <property type="entry name" value="A2M_recep"/>
    <property type="match status" value="1"/>
</dbReference>
<dbReference type="GeneTree" id="ENSGT00940000154063"/>